<protein>
    <submittedName>
        <fullName evidence="6">Transcriptional regulator, LysR family</fullName>
    </submittedName>
</protein>
<evidence type="ECO:0000256" key="4">
    <source>
        <dbReference type="ARBA" id="ARBA00023163"/>
    </source>
</evidence>
<sequence>MEWSDVRVFLAIARNGTLGAAARKLGRTQPTMGRRLNALEDAIGQKLFQRTNDGFLLTDEGAALLEHAERIEEEMFAFQRKIAGEEKHLEGTLRITSSEWFGAHYLTPVLVEYAQSNPNVTIELLTDPRFLSLSHREADVAFRARPFDESDVVSRKLLRIHYDLFALKGTKHPVPGDGAGTALITMNAELESMPEVAWLKRLLPYAHVALRSNDRDVQALMCAQGGGLAILPRTLGSSFPQLEPVDLGEELPSRVTWIGYHRDLRRLKRLRVLLDLVIERLAD</sequence>
<dbReference type="PANTHER" id="PTHR30537">
    <property type="entry name" value="HTH-TYPE TRANSCRIPTIONAL REGULATOR"/>
    <property type="match status" value="1"/>
</dbReference>
<dbReference type="OrthoDB" id="570111at2"/>
<feature type="domain" description="HTH lysR-type" evidence="5">
    <location>
        <begin position="1"/>
        <end position="58"/>
    </location>
</feature>
<evidence type="ECO:0000313" key="7">
    <source>
        <dbReference type="Proteomes" id="UP000182894"/>
    </source>
</evidence>
<dbReference type="GO" id="GO:0003700">
    <property type="term" value="F:DNA-binding transcription factor activity"/>
    <property type="evidence" value="ECO:0007669"/>
    <property type="project" value="InterPro"/>
</dbReference>
<dbReference type="InterPro" id="IPR036388">
    <property type="entry name" value="WH-like_DNA-bd_sf"/>
</dbReference>
<comment type="similarity">
    <text evidence="1">Belongs to the LysR transcriptional regulatory family.</text>
</comment>
<keyword evidence="3" id="KW-0238">DNA-binding</keyword>
<evidence type="ECO:0000313" key="6">
    <source>
        <dbReference type="EMBL" id="SDI95972.1"/>
    </source>
</evidence>
<dbReference type="PANTHER" id="PTHR30537:SF3">
    <property type="entry name" value="TRANSCRIPTIONAL REGULATORY PROTEIN"/>
    <property type="match status" value="1"/>
</dbReference>
<dbReference type="EMBL" id="FNCO01000019">
    <property type="protein sequence ID" value="SDI95972.1"/>
    <property type="molecule type" value="Genomic_DNA"/>
</dbReference>
<dbReference type="AlphaFoldDB" id="A0A1G8PU58"/>
<keyword evidence="2" id="KW-0805">Transcription regulation</keyword>
<dbReference type="SUPFAM" id="SSF46785">
    <property type="entry name" value="Winged helix' DNA-binding domain"/>
    <property type="match status" value="1"/>
</dbReference>
<organism evidence="6 7">
    <name type="scientific">Pseudomonas abietaniphila</name>
    <dbReference type="NCBI Taxonomy" id="89065"/>
    <lineage>
        <taxon>Bacteria</taxon>
        <taxon>Pseudomonadati</taxon>
        <taxon>Pseudomonadota</taxon>
        <taxon>Gammaproteobacteria</taxon>
        <taxon>Pseudomonadales</taxon>
        <taxon>Pseudomonadaceae</taxon>
        <taxon>Pseudomonas</taxon>
    </lineage>
</organism>
<dbReference type="Gene3D" id="3.40.190.290">
    <property type="match status" value="1"/>
</dbReference>
<gene>
    <name evidence="6" type="ORF">SAMN05216605_119111</name>
</gene>
<evidence type="ECO:0000256" key="1">
    <source>
        <dbReference type="ARBA" id="ARBA00009437"/>
    </source>
</evidence>
<evidence type="ECO:0000256" key="3">
    <source>
        <dbReference type="ARBA" id="ARBA00023125"/>
    </source>
</evidence>
<dbReference type="PROSITE" id="PS50931">
    <property type="entry name" value="HTH_LYSR"/>
    <property type="match status" value="1"/>
</dbReference>
<evidence type="ECO:0000256" key="2">
    <source>
        <dbReference type="ARBA" id="ARBA00023015"/>
    </source>
</evidence>
<evidence type="ECO:0000259" key="5">
    <source>
        <dbReference type="PROSITE" id="PS50931"/>
    </source>
</evidence>
<dbReference type="InterPro" id="IPR036390">
    <property type="entry name" value="WH_DNA-bd_sf"/>
</dbReference>
<name>A0A1G8PU58_9PSED</name>
<dbReference type="PRINTS" id="PR00039">
    <property type="entry name" value="HTHLYSR"/>
</dbReference>
<keyword evidence="4" id="KW-0804">Transcription</keyword>
<dbReference type="STRING" id="89065.SAMN05216605_119111"/>
<dbReference type="InterPro" id="IPR058163">
    <property type="entry name" value="LysR-type_TF_proteobact-type"/>
</dbReference>
<dbReference type="Pfam" id="PF00126">
    <property type="entry name" value="HTH_1"/>
    <property type="match status" value="1"/>
</dbReference>
<dbReference type="Pfam" id="PF03466">
    <property type="entry name" value="LysR_substrate"/>
    <property type="match status" value="1"/>
</dbReference>
<keyword evidence="7" id="KW-1185">Reference proteome</keyword>
<dbReference type="GO" id="GO:0043565">
    <property type="term" value="F:sequence-specific DNA binding"/>
    <property type="evidence" value="ECO:0007669"/>
    <property type="project" value="TreeGrafter"/>
</dbReference>
<dbReference type="Gene3D" id="1.10.10.10">
    <property type="entry name" value="Winged helix-like DNA-binding domain superfamily/Winged helix DNA-binding domain"/>
    <property type="match status" value="1"/>
</dbReference>
<dbReference type="InterPro" id="IPR005119">
    <property type="entry name" value="LysR_subst-bd"/>
</dbReference>
<dbReference type="RefSeq" id="WP_074757820.1">
    <property type="nucleotide sequence ID" value="NZ_FNCO01000019.1"/>
</dbReference>
<dbReference type="GO" id="GO:0006351">
    <property type="term" value="P:DNA-templated transcription"/>
    <property type="evidence" value="ECO:0007669"/>
    <property type="project" value="TreeGrafter"/>
</dbReference>
<dbReference type="SUPFAM" id="SSF53850">
    <property type="entry name" value="Periplasmic binding protein-like II"/>
    <property type="match status" value="1"/>
</dbReference>
<dbReference type="Proteomes" id="UP000182894">
    <property type="component" value="Unassembled WGS sequence"/>
</dbReference>
<accession>A0A1G8PU58</accession>
<dbReference type="InterPro" id="IPR000847">
    <property type="entry name" value="LysR_HTH_N"/>
</dbReference>
<proteinExistence type="inferred from homology"/>
<reference evidence="7" key="1">
    <citation type="submission" date="2016-10" db="EMBL/GenBank/DDBJ databases">
        <authorList>
            <person name="Varghese N."/>
            <person name="Submissions S."/>
        </authorList>
    </citation>
    <scope>NUCLEOTIDE SEQUENCE [LARGE SCALE GENOMIC DNA]</scope>
    <source>
        <strain evidence="7">ATCC 700689</strain>
    </source>
</reference>